<feature type="compositionally biased region" description="Basic and acidic residues" evidence="2">
    <location>
        <begin position="286"/>
        <end position="297"/>
    </location>
</feature>
<dbReference type="Proteomes" id="UP000028924">
    <property type="component" value="Unassembled WGS sequence"/>
</dbReference>
<dbReference type="EMBL" id="KL662139">
    <property type="protein sequence ID" value="KFM26991.1"/>
    <property type="molecule type" value="Genomic_DNA"/>
</dbReference>
<accession>A0A087SMN7</accession>
<feature type="compositionally biased region" description="Low complexity" evidence="2">
    <location>
        <begin position="417"/>
        <end position="426"/>
    </location>
</feature>
<feature type="compositionally biased region" description="Low complexity" evidence="2">
    <location>
        <begin position="769"/>
        <end position="779"/>
    </location>
</feature>
<reference evidence="3 4" key="1">
    <citation type="journal article" date="2014" name="BMC Genomics">
        <title>Oil accumulation mechanisms of the oleaginous microalga Chlorella protothecoides revealed through its genome, transcriptomes, and proteomes.</title>
        <authorList>
            <person name="Gao C."/>
            <person name="Wang Y."/>
            <person name="Shen Y."/>
            <person name="Yan D."/>
            <person name="He X."/>
            <person name="Dai J."/>
            <person name="Wu Q."/>
        </authorList>
    </citation>
    <scope>NUCLEOTIDE SEQUENCE [LARGE SCALE GENOMIC DNA]</scope>
    <source>
        <strain evidence="3 4">0710</strain>
    </source>
</reference>
<dbReference type="OrthoDB" id="514411at2759"/>
<proteinExistence type="predicted"/>
<sequence length="824" mass="83180">MPSVSGGVSTPTSATAAGGEVVSASLEGLVHALDGLKTSLGYDDFATVQSLIGDLRAENLELRSYAETAIREAQKLKEAHDALAEQLAERALEDRVGRAVAETNRLASLADDFDRELAPGRGEEVERAKREAEALRARVGDLEAERADLERRLAAAERRAQEAERRAQEAERRAQDAAASAARTTSIRLAELALQNEDLRREVASLSETMFGKTFRPPSAWAEREARLSAVLQERDALRGQLAASVAVVGEATVGAAAAGAAAGGVGPMADESGAGPATSAASVDADARASPRRDAEADAALARSEARLAELHARLEAAEAARRAALAALRAARGGGVKGAAGEGVTQGGAAAGGELAAAEEAGEREPAADPAAEPAAELEAELVRAQEELAGEGVDGPRAEELASRRDGLVARLVGAPAGGAPASSREDEVEPGGATEDGDVATQRLLSALVARAGLQAALAVAEAEAAQLKTGVRPGSGGRGTPRSSPHAAMAQDEGGAASQGSQAHPAQPGAAHQDGAGGAQVAGTLAGTAAQTAAQTVIPQAGGFASASVSRTTTAEQAVSPALAAADRGGAAAPLPAGPASPTGSAASEAARALAADRAAADAAWEDYAASSDLPALKRARAELEARCALLEAQIGKMAGELEEADQDKAEIEARVDAAVRTGDVTPLKEPTPKRTPGAKTGGGKSQGGRAQEELRAVRAENQMIMEHLVMTKIRMAEMEGDYLESKRALLRAREKQLELTKKLTAVQAAAPALLAPARSTTSAGPLSAAAAGSPPGPQASEVGESGGATPEPATAPSPSPRDSGRSGGSRGLRIPGLA</sequence>
<feature type="coiled-coil region" evidence="1">
    <location>
        <begin position="619"/>
        <end position="667"/>
    </location>
</feature>
<evidence type="ECO:0000313" key="3">
    <source>
        <dbReference type="EMBL" id="KFM26991.1"/>
    </source>
</evidence>
<gene>
    <name evidence="3" type="ORF">F751_2247</name>
</gene>
<feature type="region of interest" description="Disordered" evidence="2">
    <location>
        <begin position="769"/>
        <end position="824"/>
    </location>
</feature>
<evidence type="ECO:0000256" key="1">
    <source>
        <dbReference type="SAM" id="Coils"/>
    </source>
</evidence>
<feature type="region of interest" description="Disordered" evidence="2">
    <location>
        <begin position="263"/>
        <end position="299"/>
    </location>
</feature>
<dbReference type="GeneID" id="23613638"/>
<evidence type="ECO:0000313" key="4">
    <source>
        <dbReference type="Proteomes" id="UP000028924"/>
    </source>
</evidence>
<keyword evidence="4" id="KW-1185">Reference proteome</keyword>
<feature type="region of interest" description="Disordered" evidence="2">
    <location>
        <begin position="474"/>
        <end position="523"/>
    </location>
</feature>
<dbReference type="PANTHER" id="PTHR45615:SF66">
    <property type="entry name" value="CARD DOMAIN-CONTAINING PROTEIN"/>
    <property type="match status" value="1"/>
</dbReference>
<protein>
    <submittedName>
        <fullName evidence="3">Uncharacterized protein</fullName>
    </submittedName>
</protein>
<keyword evidence="1" id="KW-0175">Coiled coil</keyword>
<feature type="compositionally biased region" description="Low complexity" evidence="2">
    <location>
        <begin position="370"/>
        <end position="379"/>
    </location>
</feature>
<evidence type="ECO:0000256" key="2">
    <source>
        <dbReference type="SAM" id="MobiDB-lite"/>
    </source>
</evidence>
<organism evidence="3 4">
    <name type="scientific">Auxenochlorella protothecoides</name>
    <name type="common">Green microalga</name>
    <name type="synonym">Chlorella protothecoides</name>
    <dbReference type="NCBI Taxonomy" id="3075"/>
    <lineage>
        <taxon>Eukaryota</taxon>
        <taxon>Viridiplantae</taxon>
        <taxon>Chlorophyta</taxon>
        <taxon>core chlorophytes</taxon>
        <taxon>Trebouxiophyceae</taxon>
        <taxon>Chlorellales</taxon>
        <taxon>Chlorellaceae</taxon>
        <taxon>Auxenochlorella</taxon>
    </lineage>
</organism>
<dbReference type="PANTHER" id="PTHR45615">
    <property type="entry name" value="MYOSIN HEAVY CHAIN, NON-MUSCLE"/>
    <property type="match status" value="1"/>
</dbReference>
<name>A0A087SMN7_AUXPR</name>
<feature type="coiled-coil region" evidence="1">
    <location>
        <begin position="302"/>
        <end position="329"/>
    </location>
</feature>
<feature type="region of interest" description="Disordered" evidence="2">
    <location>
        <begin position="160"/>
        <end position="181"/>
    </location>
</feature>
<feature type="region of interest" description="Disordered" evidence="2">
    <location>
        <begin position="670"/>
        <end position="697"/>
    </location>
</feature>
<feature type="region of interest" description="Disordered" evidence="2">
    <location>
        <begin position="353"/>
        <end position="379"/>
    </location>
</feature>
<feature type="compositionally biased region" description="Basic and acidic residues" evidence="2">
    <location>
        <begin position="160"/>
        <end position="175"/>
    </location>
</feature>
<dbReference type="AlphaFoldDB" id="A0A087SMN7"/>
<dbReference type="KEGG" id="apro:F751_2247"/>
<feature type="compositionally biased region" description="Low complexity" evidence="2">
    <location>
        <begin position="504"/>
        <end position="519"/>
    </location>
</feature>
<feature type="region of interest" description="Disordered" evidence="2">
    <location>
        <begin position="417"/>
        <end position="440"/>
    </location>
</feature>
<dbReference type="RefSeq" id="XP_011399947.1">
    <property type="nucleotide sequence ID" value="XM_011401645.1"/>
</dbReference>